<keyword evidence="4 9" id="KW-0808">Transferase</keyword>
<dbReference type="GO" id="GO:0061579">
    <property type="term" value="F:N-acyl homoserine lactone synthase activity"/>
    <property type="evidence" value="ECO:0007669"/>
    <property type="project" value="UniProtKB-UniRule"/>
</dbReference>
<dbReference type="InterPro" id="IPR018311">
    <property type="entry name" value="Autoind_synth_CS"/>
</dbReference>
<accession>A0AAV5NRD2</accession>
<dbReference type="InterPro" id="IPR001690">
    <property type="entry name" value="Autoind_synthase"/>
</dbReference>
<evidence type="ECO:0000313" key="11">
    <source>
        <dbReference type="Proteomes" id="UP001156690"/>
    </source>
</evidence>
<keyword evidence="3 8" id="KW-0673">Quorum sensing</keyword>
<evidence type="ECO:0000256" key="4">
    <source>
        <dbReference type="ARBA" id="ARBA00022679"/>
    </source>
</evidence>
<evidence type="ECO:0000256" key="2">
    <source>
        <dbReference type="ARBA" id="ARBA00018768"/>
    </source>
</evidence>
<evidence type="ECO:0000256" key="1">
    <source>
        <dbReference type="ARBA" id="ARBA00012340"/>
    </source>
</evidence>
<dbReference type="Gene3D" id="3.40.630.30">
    <property type="match status" value="1"/>
</dbReference>
<name>A0AAV5NRD2_9VIBR</name>
<comment type="catalytic activity">
    <reaction evidence="7 9">
        <text>a fatty acyl-[ACP] + S-adenosyl-L-methionine = an N-acyl-L-homoserine lactone + S-methyl-5'-thioadenosine + holo-[ACP] + H(+)</text>
        <dbReference type="Rhea" id="RHEA:10096"/>
        <dbReference type="Rhea" id="RHEA-COMP:9685"/>
        <dbReference type="Rhea" id="RHEA-COMP:14125"/>
        <dbReference type="ChEBI" id="CHEBI:15378"/>
        <dbReference type="ChEBI" id="CHEBI:17509"/>
        <dbReference type="ChEBI" id="CHEBI:55474"/>
        <dbReference type="ChEBI" id="CHEBI:59789"/>
        <dbReference type="ChEBI" id="CHEBI:64479"/>
        <dbReference type="ChEBI" id="CHEBI:138651"/>
        <dbReference type="EC" id="2.3.1.184"/>
    </reaction>
</comment>
<dbReference type="PANTHER" id="PTHR39322:SF1">
    <property type="entry name" value="ISOVALERYL-HOMOSERINE LACTONE SYNTHASE"/>
    <property type="match status" value="1"/>
</dbReference>
<protein>
    <recommendedName>
        <fullName evidence="2 9">Acyl-homoserine-lactone synthase</fullName>
        <ecNumber evidence="1 9">2.3.1.184</ecNumber>
    </recommendedName>
    <alternativeName>
        <fullName evidence="9">Autoinducer synthesis protein</fullName>
    </alternativeName>
</protein>
<dbReference type="AlphaFoldDB" id="A0AAV5NRD2"/>
<reference evidence="11" key="1">
    <citation type="journal article" date="2019" name="Int. J. Syst. Evol. Microbiol.">
        <title>The Global Catalogue of Microorganisms (GCM) 10K type strain sequencing project: providing services to taxonomists for standard genome sequencing and annotation.</title>
        <authorList>
            <consortium name="The Broad Institute Genomics Platform"/>
            <consortium name="The Broad Institute Genome Sequencing Center for Infectious Disease"/>
            <person name="Wu L."/>
            <person name="Ma J."/>
        </authorList>
    </citation>
    <scope>NUCLEOTIDE SEQUENCE [LARGE SCALE GENOMIC DNA]</scope>
    <source>
        <strain evidence="11">NBRC 15640</strain>
    </source>
</reference>
<dbReference type="PROSITE" id="PS51187">
    <property type="entry name" value="AUTOINDUCER_SYNTH_2"/>
    <property type="match status" value="1"/>
</dbReference>
<evidence type="ECO:0000256" key="5">
    <source>
        <dbReference type="ARBA" id="ARBA00022691"/>
    </source>
</evidence>
<evidence type="ECO:0000256" key="6">
    <source>
        <dbReference type="ARBA" id="ARBA00022929"/>
    </source>
</evidence>
<dbReference type="PRINTS" id="PR01549">
    <property type="entry name" value="AUTOINDCRSYN"/>
</dbReference>
<dbReference type="PANTHER" id="PTHR39322">
    <property type="entry name" value="ACYL-HOMOSERINE-LACTONE SYNTHASE"/>
    <property type="match status" value="1"/>
</dbReference>
<dbReference type="RefSeq" id="WP_126608782.1">
    <property type="nucleotide sequence ID" value="NZ_AP025144.1"/>
</dbReference>
<gene>
    <name evidence="10" type="ORF">GCM10007932_23980</name>
</gene>
<dbReference type="EMBL" id="BSNX01000028">
    <property type="protein sequence ID" value="GLQ73038.1"/>
    <property type="molecule type" value="Genomic_DNA"/>
</dbReference>
<evidence type="ECO:0000256" key="8">
    <source>
        <dbReference type="PROSITE-ProRule" id="PRU00533"/>
    </source>
</evidence>
<dbReference type="EC" id="2.3.1.184" evidence="1 9"/>
<keyword evidence="6 8" id="KW-0071">Autoinducer synthesis</keyword>
<evidence type="ECO:0000313" key="10">
    <source>
        <dbReference type="EMBL" id="GLQ73038.1"/>
    </source>
</evidence>
<keyword evidence="5 9" id="KW-0949">S-adenosyl-L-methionine</keyword>
<sequence length="206" mass="23166">MTALLSHYQTSCSSTQAANMATANRRELFRFRTSVFSARLKWDVKVDNTGQEMDEYDQLNPIYVNSKDAQDNINGCLRLLPCSGFYMLRDTFPQLLQGEAAPTTDKVWEISRFGVDTSDRNHNSQGISKITFDLLLQAGELAVKGGATQFVFVTTASIERYLRKMNVKTARFGLGKSVDLGGSRSVALKIELNEEYFANLRKQLEL</sequence>
<dbReference type="SUPFAM" id="SSF55729">
    <property type="entry name" value="Acyl-CoA N-acyltransferases (Nat)"/>
    <property type="match status" value="1"/>
</dbReference>
<keyword evidence="11" id="KW-1185">Reference proteome</keyword>
<comment type="similarity">
    <text evidence="8 9">Belongs to the autoinducer synthase family.</text>
</comment>
<evidence type="ECO:0000256" key="7">
    <source>
        <dbReference type="ARBA" id="ARBA00048576"/>
    </source>
</evidence>
<organism evidence="10 11">
    <name type="scientific">Vibrio penaeicida</name>
    <dbReference type="NCBI Taxonomy" id="104609"/>
    <lineage>
        <taxon>Bacteria</taxon>
        <taxon>Pseudomonadati</taxon>
        <taxon>Pseudomonadota</taxon>
        <taxon>Gammaproteobacteria</taxon>
        <taxon>Vibrionales</taxon>
        <taxon>Vibrionaceae</taxon>
        <taxon>Vibrio</taxon>
    </lineage>
</organism>
<dbReference type="GO" id="GO:0007165">
    <property type="term" value="P:signal transduction"/>
    <property type="evidence" value="ECO:0007669"/>
    <property type="project" value="TreeGrafter"/>
</dbReference>
<evidence type="ECO:0000256" key="9">
    <source>
        <dbReference type="RuleBase" id="RU361135"/>
    </source>
</evidence>
<proteinExistence type="inferred from homology"/>
<dbReference type="InterPro" id="IPR016181">
    <property type="entry name" value="Acyl_CoA_acyltransferase"/>
</dbReference>
<comment type="caution">
    <text evidence="10">The sequence shown here is derived from an EMBL/GenBank/DDBJ whole genome shotgun (WGS) entry which is preliminary data.</text>
</comment>
<dbReference type="Pfam" id="PF00765">
    <property type="entry name" value="Autoind_synth"/>
    <property type="match status" value="1"/>
</dbReference>
<dbReference type="PROSITE" id="PS00949">
    <property type="entry name" value="AUTOINDUCER_SYNTH_1"/>
    <property type="match status" value="1"/>
</dbReference>
<evidence type="ECO:0000256" key="3">
    <source>
        <dbReference type="ARBA" id="ARBA00022654"/>
    </source>
</evidence>
<dbReference type="GO" id="GO:0009372">
    <property type="term" value="P:quorum sensing"/>
    <property type="evidence" value="ECO:0007669"/>
    <property type="project" value="UniProtKB-UniRule"/>
</dbReference>
<dbReference type="Proteomes" id="UP001156690">
    <property type="component" value="Unassembled WGS sequence"/>
</dbReference>